<keyword evidence="9" id="KW-1185">Reference proteome</keyword>
<dbReference type="InterPro" id="IPR011701">
    <property type="entry name" value="MFS"/>
</dbReference>
<evidence type="ECO:0000256" key="6">
    <source>
        <dbReference type="SAM" id="Phobius"/>
    </source>
</evidence>
<feature type="transmembrane region" description="Helical" evidence="6">
    <location>
        <begin position="380"/>
        <end position="398"/>
    </location>
</feature>
<dbReference type="GO" id="GO:0012505">
    <property type="term" value="C:endomembrane system"/>
    <property type="evidence" value="ECO:0007669"/>
    <property type="project" value="UniProtKB-SubCell"/>
</dbReference>
<keyword evidence="3 6" id="KW-0812">Transmembrane</keyword>
<feature type="transmembrane region" description="Helical" evidence="6">
    <location>
        <begin position="242"/>
        <end position="266"/>
    </location>
</feature>
<feature type="transmembrane region" description="Helical" evidence="6">
    <location>
        <begin position="172"/>
        <end position="190"/>
    </location>
</feature>
<keyword evidence="2" id="KW-0813">Transport</keyword>
<dbReference type="EMBL" id="RBZV01000007">
    <property type="protein sequence ID" value="RKP46382.1"/>
    <property type="molecule type" value="Genomic_DNA"/>
</dbReference>
<dbReference type="PROSITE" id="PS50850">
    <property type="entry name" value="MFS"/>
    <property type="match status" value="1"/>
</dbReference>
<feature type="transmembrane region" description="Helical" evidence="6">
    <location>
        <begin position="471"/>
        <end position="492"/>
    </location>
</feature>
<dbReference type="PANTHER" id="PTHR23501">
    <property type="entry name" value="MAJOR FACILITATOR SUPERFAMILY"/>
    <property type="match status" value="1"/>
</dbReference>
<feature type="transmembrane region" description="Helical" evidence="6">
    <location>
        <begin position="278"/>
        <end position="296"/>
    </location>
</feature>
<keyword evidence="5 6" id="KW-0472">Membrane</keyword>
<name>A0A494X7X3_9BURK</name>
<feature type="transmembrane region" description="Helical" evidence="6">
    <location>
        <begin position="133"/>
        <end position="151"/>
    </location>
</feature>
<reference evidence="8 9" key="1">
    <citation type="submission" date="2018-10" db="EMBL/GenBank/DDBJ databases">
        <title>Paraburkholderia sp. 7MK8-2, isolated from soil.</title>
        <authorList>
            <person name="Gao Z.-H."/>
            <person name="Qiu L.-H."/>
        </authorList>
    </citation>
    <scope>NUCLEOTIDE SEQUENCE [LARGE SCALE GENOMIC DNA]</scope>
    <source>
        <strain evidence="8 9">7MK8-2</strain>
    </source>
</reference>
<dbReference type="Gene3D" id="1.20.1250.20">
    <property type="entry name" value="MFS general substrate transporter like domains"/>
    <property type="match status" value="2"/>
</dbReference>
<evidence type="ECO:0000256" key="5">
    <source>
        <dbReference type="ARBA" id="ARBA00023136"/>
    </source>
</evidence>
<feature type="transmembrane region" description="Helical" evidence="6">
    <location>
        <begin position="110"/>
        <end position="127"/>
    </location>
</feature>
<feature type="transmembrane region" description="Helical" evidence="6">
    <location>
        <begin position="30"/>
        <end position="55"/>
    </location>
</feature>
<evidence type="ECO:0000256" key="3">
    <source>
        <dbReference type="ARBA" id="ARBA00022692"/>
    </source>
</evidence>
<sequence length="508" mass="53138">MPVKLDYSAPPSVAPAVAAPISGTRLPATLVWPIVLGTLLNALNSSMIAVALVAIEQSFASSANATKAVPVSAHGTELDAMWLVSGLYLATAVGQPTMGRLADRFGARRIFCIGLAIVLAASVLAPFAPSLGWLIASRIVLGLGTSAAYPAGMTMIRTWSRRHANGATPTGGLGAISVAAQVAVAFGPPLGGALVELAGWRAIFWVNVPIVLASFITARLWLPKDERITPTTARGTWRQAFIELDVPGIVLFVLALASLLLFLQSIARLHGAGAQPQWLLLAAGVLIGTLLILFERRTLTPFIDVRMLVGNRPLMGTYVRCVATYAVFYAIFYALPIWLQEVRHLSAASAGLLMLPIAGIGTVATVIATRVADRSGARRVLIYGSSLLCVGGIVMSLITHTLPVWSIALLSVVFGIPNGFNNLGNQATLYRSAPHDKMGAASGLYRTAQYVGGSLSFALVGLALGRPASDSGLHGLAIVLAATSFALLMNAVTSKHIEAGSPILSQSK</sequence>
<evidence type="ECO:0000256" key="1">
    <source>
        <dbReference type="ARBA" id="ARBA00004127"/>
    </source>
</evidence>
<organism evidence="8 9">
    <name type="scientific">Trinickia fusca</name>
    <dbReference type="NCBI Taxonomy" id="2419777"/>
    <lineage>
        <taxon>Bacteria</taxon>
        <taxon>Pseudomonadati</taxon>
        <taxon>Pseudomonadota</taxon>
        <taxon>Betaproteobacteria</taxon>
        <taxon>Burkholderiales</taxon>
        <taxon>Burkholderiaceae</taxon>
        <taxon>Trinickia</taxon>
    </lineage>
</organism>
<feature type="domain" description="Major facilitator superfamily (MFS) profile" evidence="7">
    <location>
        <begin position="30"/>
        <end position="494"/>
    </location>
</feature>
<proteinExistence type="predicted"/>
<evidence type="ECO:0000259" key="7">
    <source>
        <dbReference type="PROSITE" id="PS50850"/>
    </source>
</evidence>
<dbReference type="Proteomes" id="UP000280434">
    <property type="component" value="Unassembled WGS sequence"/>
</dbReference>
<dbReference type="InterPro" id="IPR036259">
    <property type="entry name" value="MFS_trans_sf"/>
</dbReference>
<protein>
    <submittedName>
        <fullName evidence="8">MFS transporter</fullName>
    </submittedName>
</protein>
<keyword evidence="4 6" id="KW-1133">Transmembrane helix</keyword>
<dbReference type="InterPro" id="IPR020846">
    <property type="entry name" value="MFS_dom"/>
</dbReference>
<dbReference type="Pfam" id="PF07690">
    <property type="entry name" value="MFS_1"/>
    <property type="match status" value="1"/>
</dbReference>
<evidence type="ECO:0000256" key="2">
    <source>
        <dbReference type="ARBA" id="ARBA00022448"/>
    </source>
</evidence>
<comment type="caution">
    <text evidence="8">The sequence shown here is derived from an EMBL/GenBank/DDBJ whole genome shotgun (WGS) entry which is preliminary data.</text>
</comment>
<dbReference type="GO" id="GO:0022857">
    <property type="term" value="F:transmembrane transporter activity"/>
    <property type="evidence" value="ECO:0007669"/>
    <property type="project" value="InterPro"/>
</dbReference>
<dbReference type="SUPFAM" id="SSF103473">
    <property type="entry name" value="MFS general substrate transporter"/>
    <property type="match status" value="1"/>
</dbReference>
<feature type="transmembrane region" description="Helical" evidence="6">
    <location>
        <begin position="444"/>
        <end position="465"/>
    </location>
</feature>
<evidence type="ECO:0000313" key="8">
    <source>
        <dbReference type="EMBL" id="RKP46382.1"/>
    </source>
</evidence>
<evidence type="ECO:0000313" key="9">
    <source>
        <dbReference type="Proteomes" id="UP000280434"/>
    </source>
</evidence>
<comment type="subcellular location">
    <subcellularLocation>
        <location evidence="1">Endomembrane system</location>
        <topology evidence="1">Multi-pass membrane protein</topology>
    </subcellularLocation>
</comment>
<feature type="transmembrane region" description="Helical" evidence="6">
    <location>
        <begin position="317"/>
        <end position="339"/>
    </location>
</feature>
<dbReference type="OrthoDB" id="9807274at2"/>
<dbReference type="PANTHER" id="PTHR23501:SF191">
    <property type="entry name" value="VACUOLAR BASIC AMINO ACID TRANSPORTER 4"/>
    <property type="match status" value="1"/>
</dbReference>
<evidence type="ECO:0000256" key="4">
    <source>
        <dbReference type="ARBA" id="ARBA00022989"/>
    </source>
</evidence>
<feature type="transmembrane region" description="Helical" evidence="6">
    <location>
        <begin position="345"/>
        <end position="368"/>
    </location>
</feature>
<dbReference type="AlphaFoldDB" id="A0A494X7X3"/>
<dbReference type="CDD" id="cd17321">
    <property type="entry name" value="MFS_MMR_MDR_like"/>
    <property type="match status" value="1"/>
</dbReference>
<gene>
    <name evidence="8" type="ORF">D7S89_17245</name>
</gene>
<accession>A0A494X7X3</accession>
<dbReference type="GO" id="GO:0005886">
    <property type="term" value="C:plasma membrane"/>
    <property type="evidence" value="ECO:0007669"/>
    <property type="project" value="TreeGrafter"/>
</dbReference>
<feature type="transmembrane region" description="Helical" evidence="6">
    <location>
        <begin position="202"/>
        <end position="222"/>
    </location>
</feature>